<comment type="similarity">
    <text evidence="6">Belongs to the radical SAM superfamily. MqnE family.</text>
</comment>
<feature type="binding site" evidence="6 7">
    <location>
        <position position="69"/>
    </location>
    <ligand>
        <name>[4Fe-4S] cluster</name>
        <dbReference type="ChEBI" id="CHEBI:49883"/>
        <note>4Fe-4S-S-AdoMet</note>
    </ligand>
</feature>
<protein>
    <recommendedName>
        <fullName evidence="6">Aminodeoxyfutalosine synthase</fullName>
        <shortName evidence="6">AFL synthase</shortName>
        <shortName evidence="6">Aminofutalosine synthase</shortName>
        <ecNumber evidence="6">2.5.1.120</ecNumber>
    </recommendedName>
    <alternativeName>
        <fullName evidence="6">Menaquinone biosynthetic enzyme MqnE</fullName>
    </alternativeName>
</protein>
<dbReference type="SUPFAM" id="SSF102114">
    <property type="entry name" value="Radical SAM enzymes"/>
    <property type="match status" value="1"/>
</dbReference>
<dbReference type="PANTHER" id="PTHR43076">
    <property type="entry name" value="FO SYNTHASE (COFH)"/>
    <property type="match status" value="1"/>
</dbReference>
<dbReference type="GO" id="GO:0051539">
    <property type="term" value="F:4 iron, 4 sulfur cluster binding"/>
    <property type="evidence" value="ECO:0007669"/>
    <property type="project" value="UniProtKB-KW"/>
</dbReference>
<dbReference type="GO" id="GO:0102573">
    <property type="term" value="F:aminodeoxyfutalosine synthase activity"/>
    <property type="evidence" value="ECO:0007669"/>
    <property type="project" value="UniProtKB-EC"/>
</dbReference>
<feature type="binding site" evidence="8">
    <location>
        <position position="68"/>
    </location>
    <ligand>
        <name>S-adenosyl-L-methionine</name>
        <dbReference type="ChEBI" id="CHEBI:59789"/>
    </ligand>
</feature>
<dbReference type="PROSITE" id="PS51918">
    <property type="entry name" value="RADICAL_SAM"/>
    <property type="match status" value="1"/>
</dbReference>
<dbReference type="InterPro" id="IPR058240">
    <property type="entry name" value="rSAM_sf"/>
</dbReference>
<dbReference type="NCBIfam" id="TIGR03700">
    <property type="entry name" value="mena_SCO4494"/>
    <property type="match status" value="1"/>
</dbReference>
<dbReference type="PANTHER" id="PTHR43076:SF7">
    <property type="entry name" value="AMINODEOXYFUTALOSINE SYNTHASE"/>
    <property type="match status" value="1"/>
</dbReference>
<keyword evidence="5 6" id="KW-0411">Iron-sulfur</keyword>
<evidence type="ECO:0000256" key="2">
    <source>
        <dbReference type="ARBA" id="ARBA00022691"/>
    </source>
</evidence>
<dbReference type="GO" id="GO:0044689">
    <property type="term" value="F:7,8-didemethyl-8-hydroxy-5-deazariboflavin synthase activity"/>
    <property type="evidence" value="ECO:0007669"/>
    <property type="project" value="TreeGrafter"/>
</dbReference>
<dbReference type="InterPro" id="IPR045567">
    <property type="entry name" value="CofH/MnqC-like_C"/>
</dbReference>
<dbReference type="Pfam" id="PF19288">
    <property type="entry name" value="CofH_C"/>
    <property type="match status" value="1"/>
</dbReference>
<dbReference type="InterPro" id="IPR007197">
    <property type="entry name" value="rSAM"/>
</dbReference>
<keyword evidence="1 6" id="KW-0004">4Fe-4S</keyword>
<keyword evidence="3 6" id="KW-0479">Metal-binding</keyword>
<dbReference type="InterPro" id="IPR022432">
    <property type="entry name" value="MqnE"/>
</dbReference>
<comment type="catalytic activity">
    <reaction evidence="6">
        <text>3-[(1-carboxyvinyl)-oxy]benzoate + S-adenosyl-L-methionine + H2O = 6-amino-6-deoxyfutalosine + hydrogencarbonate + L-methionine + H(+)</text>
        <dbReference type="Rhea" id="RHEA:33075"/>
        <dbReference type="ChEBI" id="CHEBI:15377"/>
        <dbReference type="ChEBI" id="CHEBI:15378"/>
        <dbReference type="ChEBI" id="CHEBI:17544"/>
        <dbReference type="ChEBI" id="CHEBI:57844"/>
        <dbReference type="ChEBI" id="CHEBI:59789"/>
        <dbReference type="ChEBI" id="CHEBI:64286"/>
        <dbReference type="ChEBI" id="CHEBI:76981"/>
        <dbReference type="EC" id="2.5.1.120"/>
    </reaction>
</comment>
<dbReference type="GO" id="GO:0005506">
    <property type="term" value="F:iron ion binding"/>
    <property type="evidence" value="ECO:0007669"/>
    <property type="project" value="UniProtKB-UniRule"/>
</dbReference>
<accession>A0A1G6CAP5</accession>
<dbReference type="SMART" id="SM00729">
    <property type="entry name" value="Elp3"/>
    <property type="match status" value="1"/>
</dbReference>
<dbReference type="EC" id="2.5.1.120" evidence="6"/>
<dbReference type="InterPro" id="IPR006638">
    <property type="entry name" value="Elp3/MiaA/NifB-like_rSAM"/>
</dbReference>
<dbReference type="SFLD" id="SFLDF00343">
    <property type="entry name" value="aminofutalosine_synthase_(mqnE"/>
    <property type="match status" value="1"/>
</dbReference>
<keyword evidence="11" id="KW-1185">Reference proteome</keyword>
<dbReference type="Proteomes" id="UP000198771">
    <property type="component" value="Unassembled WGS sequence"/>
</dbReference>
<evidence type="ECO:0000256" key="5">
    <source>
        <dbReference type="ARBA" id="ARBA00023014"/>
    </source>
</evidence>
<feature type="binding site" evidence="8">
    <location>
        <position position="174"/>
    </location>
    <ligand>
        <name>S-adenosyl-L-methionine</name>
        <dbReference type="ChEBI" id="CHEBI:59789"/>
    </ligand>
</feature>
<evidence type="ECO:0000256" key="7">
    <source>
        <dbReference type="PIRSR" id="PIRSR004762-1"/>
    </source>
</evidence>
<feature type="binding site" evidence="6 7">
    <location>
        <position position="62"/>
    </location>
    <ligand>
        <name>[4Fe-4S] cluster</name>
        <dbReference type="ChEBI" id="CHEBI:49883"/>
        <note>4Fe-4S-S-AdoMet</note>
    </ligand>
</feature>
<feature type="binding site" evidence="6 7">
    <location>
        <position position="66"/>
    </location>
    <ligand>
        <name>[4Fe-4S] cluster</name>
        <dbReference type="ChEBI" id="CHEBI:49883"/>
        <note>4Fe-4S-S-AdoMet</note>
    </ligand>
</feature>
<dbReference type="SFLD" id="SFLDS00029">
    <property type="entry name" value="Radical_SAM"/>
    <property type="match status" value="1"/>
</dbReference>
<dbReference type="InterPro" id="IPR020050">
    <property type="entry name" value="FO_synthase_su2"/>
</dbReference>
<evidence type="ECO:0000256" key="6">
    <source>
        <dbReference type="HAMAP-Rule" id="MF_00993"/>
    </source>
</evidence>
<dbReference type="AlphaFoldDB" id="A0A1G6CAP5"/>
<keyword evidence="4 6" id="KW-0408">Iron</keyword>
<feature type="domain" description="Radical SAM core" evidence="9">
    <location>
        <begin position="43"/>
        <end position="277"/>
    </location>
</feature>
<evidence type="ECO:0000256" key="1">
    <source>
        <dbReference type="ARBA" id="ARBA00022485"/>
    </source>
</evidence>
<dbReference type="InterPro" id="IPR034405">
    <property type="entry name" value="F420"/>
</dbReference>
<gene>
    <name evidence="6" type="primary">mqnE</name>
    <name evidence="10" type="ORF">SAMN05660653_01444</name>
</gene>
<dbReference type="RefSeq" id="WP_341844747.1">
    <property type="nucleotide sequence ID" value="NZ_FMXO01000007.1"/>
</dbReference>
<dbReference type="HAMAP" id="MF_00993">
    <property type="entry name" value="MqnE"/>
    <property type="match status" value="1"/>
</dbReference>
<dbReference type="Pfam" id="PF04055">
    <property type="entry name" value="Radical_SAM"/>
    <property type="match status" value="1"/>
</dbReference>
<keyword evidence="2 6" id="KW-0949">S-adenosyl-L-methionine</keyword>
<dbReference type="Gene3D" id="3.20.20.70">
    <property type="entry name" value="Aldolase class I"/>
    <property type="match status" value="1"/>
</dbReference>
<dbReference type="STRING" id="617002.SAMN05660653_01444"/>
<comment type="function">
    <text evidence="6">Radical SAM enzyme that catalyzes the addition of the adenosyl radical to the double bond of 3-[(1-carboxyvinyl)oxy]benzoate, leading to aminodeoxyfutalosine (AFL), a key intermediate in the formation of menaquinone (MK, vitamin K2) from chorismate.</text>
</comment>
<reference evidence="10 11" key="1">
    <citation type="submission" date="2016-10" db="EMBL/GenBank/DDBJ databases">
        <authorList>
            <person name="de Groot N.N."/>
        </authorList>
    </citation>
    <scope>NUCLEOTIDE SEQUENCE [LARGE SCALE GENOMIC DNA]</scope>
    <source>
        <strain evidence="10 11">ASO4-2</strain>
    </source>
</reference>
<proteinExistence type="inferred from homology"/>
<sequence length="354" mass="39341">MPARILDKAAQGERLTLDDALILAQEADIHSLGRVALARRTARHGRNAYFVYNQHINYTNICQNACRFCAFSRQSGDRDAYTLSVSEAVERVSSRREDPIREVHIVGGLNPNLPYEYYPELVQGVKNARPAASVKAFTAVEVAFLAERGNISPRQVLEDLRQAGLDALPGGGAEVFSPALRQKLCPEKISGQQWLNIHQLAHELGIPSNATMLFGHVETWWDRLEHLLALRDLQDRTAGFLCFIPLPYQPHHNELRAKGPDGLDILRMLAISRIFLDNFAHLKAYWVMTGVKAAQMGLWYGADDLDGTIVEERIGHAAGATSPKGMTRDQIAQAIVQSGFTPVERTSHFEAVAQ</sequence>
<dbReference type="PIRSF" id="PIRSF004762">
    <property type="entry name" value="CHP00423"/>
    <property type="match status" value="1"/>
</dbReference>
<evidence type="ECO:0000313" key="11">
    <source>
        <dbReference type="Proteomes" id="UP000198771"/>
    </source>
</evidence>
<dbReference type="CDD" id="cd01335">
    <property type="entry name" value="Radical_SAM"/>
    <property type="match status" value="1"/>
</dbReference>
<evidence type="ECO:0000256" key="4">
    <source>
        <dbReference type="ARBA" id="ARBA00023004"/>
    </source>
</evidence>
<dbReference type="NCBIfam" id="TIGR00423">
    <property type="entry name" value="CofH family radical SAM protein"/>
    <property type="match status" value="1"/>
</dbReference>
<evidence type="ECO:0000256" key="8">
    <source>
        <dbReference type="PIRSR" id="PIRSR004762-2"/>
    </source>
</evidence>
<evidence type="ECO:0000256" key="3">
    <source>
        <dbReference type="ARBA" id="ARBA00022723"/>
    </source>
</evidence>
<dbReference type="SFLD" id="SFLDG01064">
    <property type="entry name" value="F420__menaquinone_cofactor_bio"/>
    <property type="match status" value="1"/>
</dbReference>
<evidence type="ECO:0000313" key="10">
    <source>
        <dbReference type="EMBL" id="SDB29894.1"/>
    </source>
</evidence>
<organism evidence="10 11">
    <name type="scientific">Desulfonatronum thiosulfatophilum</name>
    <dbReference type="NCBI Taxonomy" id="617002"/>
    <lineage>
        <taxon>Bacteria</taxon>
        <taxon>Pseudomonadati</taxon>
        <taxon>Thermodesulfobacteriota</taxon>
        <taxon>Desulfovibrionia</taxon>
        <taxon>Desulfovibrionales</taxon>
        <taxon>Desulfonatronaceae</taxon>
        <taxon>Desulfonatronum</taxon>
    </lineage>
</organism>
<dbReference type="EMBL" id="FMXO01000007">
    <property type="protein sequence ID" value="SDB29894.1"/>
    <property type="molecule type" value="Genomic_DNA"/>
</dbReference>
<dbReference type="GO" id="GO:0009234">
    <property type="term" value="P:menaquinone biosynthetic process"/>
    <property type="evidence" value="ECO:0007669"/>
    <property type="project" value="UniProtKB-UniRule"/>
</dbReference>
<evidence type="ECO:0000259" key="9">
    <source>
        <dbReference type="PROSITE" id="PS51918"/>
    </source>
</evidence>
<dbReference type="InterPro" id="IPR013785">
    <property type="entry name" value="Aldolase_TIM"/>
</dbReference>
<dbReference type="SFLD" id="SFLDF00342">
    <property type="entry name" value="cyclic_dehypoxanthine_futalosi"/>
    <property type="match status" value="1"/>
</dbReference>
<comment type="cofactor">
    <cofactor evidence="6 7">
        <name>[4Fe-4S] cluster</name>
        <dbReference type="ChEBI" id="CHEBI:49883"/>
    </cofactor>
    <text evidence="6 7">Binds 1 [4Fe-4S] cluster. The cluster is coordinated with 3 cysteines and an exchangeable S-adenosyl-L-methionine.</text>
</comment>
<name>A0A1G6CAP5_9BACT</name>
<keyword evidence="6" id="KW-0474">Menaquinone biosynthesis</keyword>
<dbReference type="SFLD" id="SFLDG01389">
    <property type="entry name" value="menaquinone_synthsis_involved"/>
    <property type="match status" value="1"/>
</dbReference>
<dbReference type="UniPathway" id="UPA00079"/>
<keyword evidence="6" id="KW-0808">Transferase</keyword>
<comment type="pathway">
    <text evidence="6">Quinol/quinone metabolism; menaquinone biosynthesis.</text>
</comment>